<evidence type="ECO:0000313" key="2">
    <source>
        <dbReference type="Proteomes" id="UP000284842"/>
    </source>
</evidence>
<protein>
    <submittedName>
        <fullName evidence="1">Uncharacterized protein</fullName>
    </submittedName>
</protein>
<accession>A0A409X7N9</accession>
<sequence>MEPEDLDAVFIEDHWIKNNKRFHNVPLCVHDALETRLKIPDIILQKFPSPQLSVIELLNAQLPRISTEIISTKPHTWFSEEAASPTATDQLWNWPTPSKDILDSLLSAVGQAWFDGATSIIDQRLNQSTSIRFPLWVFTFWKDVMRYTAICQSWKNAVSWLEHEKQQITTNLSVIQEAETMMLSLLPGCCPMFYCRNTTQIEQLARFLGTRWLATDHIDMLMEKLQKDLSKKQSVHSSTNPQ</sequence>
<name>A0A409X7N9_9AGAR</name>
<dbReference type="OrthoDB" id="3258419at2759"/>
<dbReference type="EMBL" id="NHTK01004419">
    <property type="protein sequence ID" value="PPQ86803.1"/>
    <property type="molecule type" value="Genomic_DNA"/>
</dbReference>
<proteinExistence type="predicted"/>
<dbReference type="InParanoid" id="A0A409X7N9"/>
<keyword evidence="2" id="KW-1185">Reference proteome</keyword>
<dbReference type="Proteomes" id="UP000284842">
    <property type="component" value="Unassembled WGS sequence"/>
</dbReference>
<reference evidence="1 2" key="1">
    <citation type="journal article" date="2018" name="Evol. Lett.">
        <title>Horizontal gene cluster transfer increased hallucinogenic mushroom diversity.</title>
        <authorList>
            <person name="Reynolds H.T."/>
            <person name="Vijayakumar V."/>
            <person name="Gluck-Thaler E."/>
            <person name="Korotkin H.B."/>
            <person name="Matheny P.B."/>
            <person name="Slot J.C."/>
        </authorList>
    </citation>
    <scope>NUCLEOTIDE SEQUENCE [LARGE SCALE GENOMIC DNA]</scope>
    <source>
        <strain evidence="1 2">2629</strain>
    </source>
</reference>
<dbReference type="AlphaFoldDB" id="A0A409X7N9"/>
<dbReference type="STRING" id="181874.A0A409X7N9"/>
<organism evidence="1 2">
    <name type="scientific">Panaeolus cyanescens</name>
    <dbReference type="NCBI Taxonomy" id="181874"/>
    <lineage>
        <taxon>Eukaryota</taxon>
        <taxon>Fungi</taxon>
        <taxon>Dikarya</taxon>
        <taxon>Basidiomycota</taxon>
        <taxon>Agaricomycotina</taxon>
        <taxon>Agaricomycetes</taxon>
        <taxon>Agaricomycetidae</taxon>
        <taxon>Agaricales</taxon>
        <taxon>Agaricineae</taxon>
        <taxon>Galeropsidaceae</taxon>
        <taxon>Panaeolus</taxon>
    </lineage>
</organism>
<feature type="non-terminal residue" evidence="1">
    <location>
        <position position="242"/>
    </location>
</feature>
<comment type="caution">
    <text evidence="1">The sequence shown here is derived from an EMBL/GenBank/DDBJ whole genome shotgun (WGS) entry which is preliminary data.</text>
</comment>
<evidence type="ECO:0000313" key="1">
    <source>
        <dbReference type="EMBL" id="PPQ86803.1"/>
    </source>
</evidence>
<gene>
    <name evidence="1" type="ORF">CVT24_005671</name>
</gene>